<evidence type="ECO:0000256" key="2">
    <source>
        <dbReference type="ARBA" id="ARBA00023043"/>
    </source>
</evidence>
<reference evidence="5 6" key="1">
    <citation type="journal article" date="2014" name="Genome Announc.">
        <title>Draft genome sequence of the pathogenic fungus Scedosporium apiospermum.</title>
        <authorList>
            <person name="Vandeputte P."/>
            <person name="Ghamrawi S."/>
            <person name="Rechenmann M."/>
            <person name="Iltis A."/>
            <person name="Giraud S."/>
            <person name="Fleury M."/>
            <person name="Thornton C."/>
            <person name="Delhaes L."/>
            <person name="Meyer W."/>
            <person name="Papon N."/>
            <person name="Bouchara J.P."/>
        </authorList>
    </citation>
    <scope>NUCLEOTIDE SEQUENCE [LARGE SCALE GENOMIC DNA]</scope>
    <source>
        <strain evidence="5 6">IHEM 14462</strain>
    </source>
</reference>
<keyword evidence="2 3" id="KW-0040">ANK repeat</keyword>
<evidence type="ECO:0000313" key="5">
    <source>
        <dbReference type="EMBL" id="KEZ44030.1"/>
    </source>
</evidence>
<dbReference type="EMBL" id="JOWA01000089">
    <property type="protein sequence ID" value="KEZ44030.1"/>
    <property type="molecule type" value="Genomic_DNA"/>
</dbReference>
<dbReference type="PANTHER" id="PTHR24201">
    <property type="entry name" value="ANK_REP_REGION DOMAIN-CONTAINING PROTEIN"/>
    <property type="match status" value="1"/>
</dbReference>
<gene>
    <name evidence="5" type="ORF">SAPIO_CDS3755</name>
</gene>
<dbReference type="Proteomes" id="UP000028545">
    <property type="component" value="Unassembled WGS sequence"/>
</dbReference>
<dbReference type="InterPro" id="IPR036770">
    <property type="entry name" value="Ankyrin_rpt-contain_sf"/>
</dbReference>
<feature type="region of interest" description="Disordered" evidence="4">
    <location>
        <begin position="1"/>
        <end position="54"/>
    </location>
</feature>
<dbReference type="PROSITE" id="PS50088">
    <property type="entry name" value="ANK_REPEAT"/>
    <property type="match status" value="1"/>
</dbReference>
<evidence type="ECO:0000256" key="1">
    <source>
        <dbReference type="ARBA" id="ARBA00022737"/>
    </source>
</evidence>
<dbReference type="OrthoDB" id="195446at2759"/>
<dbReference type="HOGENOM" id="CLU_953608_0_0_1"/>
<dbReference type="PROSITE" id="PS50297">
    <property type="entry name" value="ANK_REP_REGION"/>
    <property type="match status" value="1"/>
</dbReference>
<protein>
    <submittedName>
        <fullName evidence="5">Uncharacterized protein</fullName>
    </submittedName>
</protein>
<keyword evidence="1" id="KW-0677">Repeat</keyword>
<comment type="caution">
    <text evidence="5">The sequence shown here is derived from an EMBL/GenBank/DDBJ whole genome shotgun (WGS) entry which is preliminary data.</text>
</comment>
<dbReference type="InterPro" id="IPR002110">
    <property type="entry name" value="Ankyrin_rpt"/>
</dbReference>
<accession>A0A084G9L8</accession>
<dbReference type="Pfam" id="PF12796">
    <property type="entry name" value="Ank_2"/>
    <property type="match status" value="1"/>
</dbReference>
<dbReference type="KEGG" id="sapo:SAPIO_CDS3755"/>
<organism evidence="5 6">
    <name type="scientific">Pseudallescheria apiosperma</name>
    <name type="common">Scedosporium apiospermum</name>
    <dbReference type="NCBI Taxonomy" id="563466"/>
    <lineage>
        <taxon>Eukaryota</taxon>
        <taxon>Fungi</taxon>
        <taxon>Dikarya</taxon>
        <taxon>Ascomycota</taxon>
        <taxon>Pezizomycotina</taxon>
        <taxon>Sordariomycetes</taxon>
        <taxon>Hypocreomycetidae</taxon>
        <taxon>Microascales</taxon>
        <taxon>Microascaceae</taxon>
        <taxon>Scedosporium</taxon>
    </lineage>
</organism>
<dbReference type="SUPFAM" id="SSF48403">
    <property type="entry name" value="Ankyrin repeat"/>
    <property type="match status" value="1"/>
</dbReference>
<proteinExistence type="predicted"/>
<feature type="region of interest" description="Disordered" evidence="4">
    <location>
        <begin position="266"/>
        <end position="292"/>
    </location>
</feature>
<evidence type="ECO:0000256" key="3">
    <source>
        <dbReference type="PROSITE-ProRule" id="PRU00023"/>
    </source>
</evidence>
<dbReference type="RefSeq" id="XP_016643829.1">
    <property type="nucleotide sequence ID" value="XM_016786486.1"/>
</dbReference>
<sequence>MKKKKLTEAKASIEINTRLEDVPATNTKAAATPATEAATPATEAATPATESATVAATPVATPAAAIPKAEKEAEELPAAKKETMKKLTAALKEVPDYIIKDGKRSWKNSPSNVIDAACKGGANNVVYWGLRRLEETDRHAWREALNRAVLTCAARGDTRLLSWLVSQGGDIGVSNVTEEEDTALHLAAGSGHTETVKWLLSQGVEAWVMNKNARTPQECAGENGRTGCFQVLNKLRPGQRIVVERGVMWYDYLGNDPADRLGAYDRPRPGGGADPYPMRAHPWVTPGRTGRY</sequence>
<dbReference type="InterPro" id="IPR050776">
    <property type="entry name" value="Ank_Repeat/CDKN_Inhibitor"/>
</dbReference>
<dbReference type="VEuPathDB" id="FungiDB:SAPIO_CDS3755"/>
<dbReference type="Gene3D" id="1.25.40.20">
    <property type="entry name" value="Ankyrin repeat-containing domain"/>
    <property type="match status" value="1"/>
</dbReference>
<feature type="compositionally biased region" description="Low complexity" evidence="4">
    <location>
        <begin position="23"/>
        <end position="54"/>
    </location>
</feature>
<name>A0A084G9L8_PSEDA</name>
<dbReference type="AlphaFoldDB" id="A0A084G9L8"/>
<feature type="repeat" description="ANK" evidence="3">
    <location>
        <begin position="179"/>
        <end position="211"/>
    </location>
</feature>
<dbReference type="SMART" id="SM00248">
    <property type="entry name" value="ANK"/>
    <property type="match status" value="2"/>
</dbReference>
<evidence type="ECO:0000313" key="6">
    <source>
        <dbReference type="Proteomes" id="UP000028545"/>
    </source>
</evidence>
<evidence type="ECO:0000256" key="4">
    <source>
        <dbReference type="SAM" id="MobiDB-lite"/>
    </source>
</evidence>
<keyword evidence="6" id="KW-1185">Reference proteome</keyword>
<dbReference type="GeneID" id="27722827"/>